<protein>
    <submittedName>
        <fullName evidence="3">Alpha/beta hydrolase</fullName>
    </submittedName>
</protein>
<gene>
    <name evidence="3" type="ORF">ACFO1S_27305</name>
</gene>
<dbReference type="EMBL" id="JBHSED010000071">
    <property type="protein sequence ID" value="MFC4307138.1"/>
    <property type="molecule type" value="Genomic_DNA"/>
</dbReference>
<name>A0ABV8SHV5_9BACL</name>
<sequence>MSNAAAARLLVEGCFEKTVCSGLNGLEYRILLSLPKSDPPANGYPVIYALDGDAVFGTLSEAARLQTRKPRGFDPVVIVGIGYPSREPFDMNRRCYDFTTPAPRENLPVRPGGEDWPPNGGADAFLQFIEQELRPMIEQEYPIDVGRQTLFGHSLGGLFVLHALFSRPNSFQNYVAGSPSAWWNHRAVFREKERFACSFPLPHDSSAPRLMLTIGEDELEGMVEDAERLQASLQSLAVHGFHSELVKFPGEGHVSVLPAALSRTVRFALTGSL</sequence>
<keyword evidence="4" id="KW-1185">Reference proteome</keyword>
<proteinExistence type="inferred from homology"/>
<accession>A0ABV8SHV5</accession>
<dbReference type="InterPro" id="IPR052558">
    <property type="entry name" value="Siderophore_Hydrolase_D"/>
</dbReference>
<dbReference type="InterPro" id="IPR000801">
    <property type="entry name" value="Esterase-like"/>
</dbReference>
<dbReference type="GO" id="GO:0016787">
    <property type="term" value="F:hydrolase activity"/>
    <property type="evidence" value="ECO:0007669"/>
    <property type="project" value="UniProtKB-KW"/>
</dbReference>
<dbReference type="Gene3D" id="3.40.50.1820">
    <property type="entry name" value="alpha/beta hydrolase"/>
    <property type="match status" value="1"/>
</dbReference>
<comment type="similarity">
    <text evidence="1">Belongs to the esterase D family.</text>
</comment>
<evidence type="ECO:0000313" key="4">
    <source>
        <dbReference type="Proteomes" id="UP001595755"/>
    </source>
</evidence>
<dbReference type="InterPro" id="IPR029058">
    <property type="entry name" value="AB_hydrolase_fold"/>
</dbReference>
<evidence type="ECO:0000256" key="1">
    <source>
        <dbReference type="ARBA" id="ARBA00005622"/>
    </source>
</evidence>
<dbReference type="RefSeq" id="WP_204604564.1">
    <property type="nucleotide sequence ID" value="NZ_JBHSED010000071.1"/>
</dbReference>
<dbReference type="SUPFAM" id="SSF53474">
    <property type="entry name" value="alpha/beta-Hydrolases"/>
    <property type="match status" value="1"/>
</dbReference>
<dbReference type="Proteomes" id="UP001595755">
    <property type="component" value="Unassembled WGS sequence"/>
</dbReference>
<evidence type="ECO:0000256" key="2">
    <source>
        <dbReference type="ARBA" id="ARBA00022801"/>
    </source>
</evidence>
<dbReference type="PANTHER" id="PTHR40841">
    <property type="entry name" value="SIDEROPHORE TRIACETYLFUSARININE C ESTERASE"/>
    <property type="match status" value="1"/>
</dbReference>
<evidence type="ECO:0000313" key="3">
    <source>
        <dbReference type="EMBL" id="MFC4307138.1"/>
    </source>
</evidence>
<dbReference type="PANTHER" id="PTHR40841:SF2">
    <property type="entry name" value="SIDEROPHORE-DEGRADING ESTERASE (EUROFUNG)"/>
    <property type="match status" value="1"/>
</dbReference>
<comment type="caution">
    <text evidence="3">The sequence shown here is derived from an EMBL/GenBank/DDBJ whole genome shotgun (WGS) entry which is preliminary data.</text>
</comment>
<keyword evidence="2 3" id="KW-0378">Hydrolase</keyword>
<dbReference type="Pfam" id="PF00756">
    <property type="entry name" value="Esterase"/>
    <property type="match status" value="1"/>
</dbReference>
<organism evidence="3 4">
    <name type="scientific">Cohnella boryungensis</name>
    <dbReference type="NCBI Taxonomy" id="768479"/>
    <lineage>
        <taxon>Bacteria</taxon>
        <taxon>Bacillati</taxon>
        <taxon>Bacillota</taxon>
        <taxon>Bacilli</taxon>
        <taxon>Bacillales</taxon>
        <taxon>Paenibacillaceae</taxon>
        <taxon>Cohnella</taxon>
    </lineage>
</organism>
<reference evidence="4" key="1">
    <citation type="journal article" date="2019" name="Int. J. Syst. Evol. Microbiol.">
        <title>The Global Catalogue of Microorganisms (GCM) 10K type strain sequencing project: providing services to taxonomists for standard genome sequencing and annotation.</title>
        <authorList>
            <consortium name="The Broad Institute Genomics Platform"/>
            <consortium name="The Broad Institute Genome Sequencing Center for Infectious Disease"/>
            <person name="Wu L."/>
            <person name="Ma J."/>
        </authorList>
    </citation>
    <scope>NUCLEOTIDE SEQUENCE [LARGE SCALE GENOMIC DNA]</scope>
    <source>
        <strain evidence="4">CGMCC 4.1641</strain>
    </source>
</reference>